<keyword evidence="3" id="KW-1185">Reference proteome</keyword>
<protein>
    <submittedName>
        <fullName evidence="2">Uncharacterized protein</fullName>
    </submittedName>
</protein>
<dbReference type="EMBL" id="JBHSDK010000023">
    <property type="protein sequence ID" value="MFC4336854.1"/>
    <property type="molecule type" value="Genomic_DNA"/>
</dbReference>
<feature type="transmembrane region" description="Helical" evidence="1">
    <location>
        <begin position="27"/>
        <end position="47"/>
    </location>
</feature>
<dbReference type="RefSeq" id="WP_380623215.1">
    <property type="nucleotide sequence ID" value="NZ_JBHSDK010000023.1"/>
</dbReference>
<accession>A0ABV8U165</accession>
<sequence length="255" mass="26868">MTTVKPERLDRGAGFGAMLAVHMTRYFAVWFAVIAVGLTVVSFLIALKDWGEEYTVWGIATQAGAIFLAIAGGTVLYSLTTTTVAQGMTRREFTKAWTVFGLLWPPILAVITIAGNAIEYLILDAMGKTQSLEGRFADATAAGSLSDSAVHSLLSFPIYYLYFFSGSLMGALIYRWAGNATLPCAGVILVSLVGFGSAASVGTDFGPPPLRPVMEAVGGLGGGIVAWVLVAVIVVGYALAIRRILSDTPLRSCAS</sequence>
<feature type="transmembrane region" description="Helical" evidence="1">
    <location>
        <begin position="156"/>
        <end position="174"/>
    </location>
</feature>
<comment type="caution">
    <text evidence="2">The sequence shown here is derived from an EMBL/GenBank/DDBJ whole genome shotgun (WGS) entry which is preliminary data.</text>
</comment>
<feature type="transmembrane region" description="Helical" evidence="1">
    <location>
        <begin position="220"/>
        <end position="241"/>
    </location>
</feature>
<keyword evidence="1" id="KW-0812">Transmembrane</keyword>
<evidence type="ECO:0000313" key="2">
    <source>
        <dbReference type="EMBL" id="MFC4336854.1"/>
    </source>
</evidence>
<feature type="transmembrane region" description="Helical" evidence="1">
    <location>
        <begin position="59"/>
        <end position="79"/>
    </location>
</feature>
<proteinExistence type="predicted"/>
<feature type="transmembrane region" description="Helical" evidence="1">
    <location>
        <begin position="181"/>
        <end position="200"/>
    </location>
</feature>
<organism evidence="2 3">
    <name type="scientific">Salininema proteolyticum</name>
    <dbReference type="NCBI Taxonomy" id="1607685"/>
    <lineage>
        <taxon>Bacteria</taxon>
        <taxon>Bacillati</taxon>
        <taxon>Actinomycetota</taxon>
        <taxon>Actinomycetes</taxon>
        <taxon>Glycomycetales</taxon>
        <taxon>Glycomycetaceae</taxon>
        <taxon>Salininema</taxon>
    </lineage>
</organism>
<evidence type="ECO:0000256" key="1">
    <source>
        <dbReference type="SAM" id="Phobius"/>
    </source>
</evidence>
<gene>
    <name evidence="2" type="ORF">ACFPET_16760</name>
</gene>
<reference evidence="3" key="1">
    <citation type="journal article" date="2019" name="Int. J. Syst. Evol. Microbiol.">
        <title>The Global Catalogue of Microorganisms (GCM) 10K type strain sequencing project: providing services to taxonomists for standard genome sequencing and annotation.</title>
        <authorList>
            <consortium name="The Broad Institute Genomics Platform"/>
            <consortium name="The Broad Institute Genome Sequencing Center for Infectious Disease"/>
            <person name="Wu L."/>
            <person name="Ma J."/>
        </authorList>
    </citation>
    <scope>NUCLEOTIDE SEQUENCE [LARGE SCALE GENOMIC DNA]</scope>
    <source>
        <strain evidence="3">IBRC-M 10908</strain>
    </source>
</reference>
<evidence type="ECO:0000313" key="3">
    <source>
        <dbReference type="Proteomes" id="UP001595823"/>
    </source>
</evidence>
<name>A0ABV8U165_9ACTN</name>
<keyword evidence="1" id="KW-0472">Membrane</keyword>
<feature type="transmembrane region" description="Helical" evidence="1">
    <location>
        <begin position="99"/>
        <end position="123"/>
    </location>
</feature>
<keyword evidence="1" id="KW-1133">Transmembrane helix</keyword>
<dbReference type="Proteomes" id="UP001595823">
    <property type="component" value="Unassembled WGS sequence"/>
</dbReference>